<dbReference type="OrthoDB" id="6362633at2759"/>
<dbReference type="InterPro" id="IPR027417">
    <property type="entry name" value="P-loop_NTPase"/>
</dbReference>
<reference evidence="1" key="1">
    <citation type="submission" date="2020-05" db="EMBL/GenBank/DDBJ databases">
        <title>Mycena genomes resolve the evolution of fungal bioluminescence.</title>
        <authorList>
            <person name="Tsai I.J."/>
        </authorList>
    </citation>
    <scope>NUCLEOTIDE SEQUENCE</scope>
    <source>
        <strain evidence="1">110903Hualien_Pintung</strain>
    </source>
</reference>
<organism evidence="1 2">
    <name type="scientific">Mycena chlorophos</name>
    <name type="common">Agaric fungus</name>
    <name type="synonym">Agaricus chlorophos</name>
    <dbReference type="NCBI Taxonomy" id="658473"/>
    <lineage>
        <taxon>Eukaryota</taxon>
        <taxon>Fungi</taxon>
        <taxon>Dikarya</taxon>
        <taxon>Basidiomycota</taxon>
        <taxon>Agaricomycotina</taxon>
        <taxon>Agaricomycetes</taxon>
        <taxon>Agaricomycetidae</taxon>
        <taxon>Agaricales</taxon>
        <taxon>Marasmiineae</taxon>
        <taxon>Mycenaceae</taxon>
        <taxon>Mycena</taxon>
    </lineage>
</organism>
<dbReference type="SUPFAM" id="SSF52540">
    <property type="entry name" value="P-loop containing nucleoside triphosphate hydrolases"/>
    <property type="match status" value="1"/>
</dbReference>
<dbReference type="Proteomes" id="UP000613580">
    <property type="component" value="Unassembled WGS sequence"/>
</dbReference>
<accession>A0A8H6T6K2</accession>
<dbReference type="EMBL" id="JACAZE010000007">
    <property type="protein sequence ID" value="KAF7310360.1"/>
    <property type="molecule type" value="Genomic_DNA"/>
</dbReference>
<dbReference type="PANTHER" id="PTHR10285">
    <property type="entry name" value="URIDINE KINASE"/>
    <property type="match status" value="1"/>
</dbReference>
<name>A0A8H6T6K2_MYCCL</name>
<sequence>MDAIAASLALELVQKLRQTPPNQRLLVGLAGSPAAGKSSFAHRLLTNIREHEPTVALLVGLDGWHLTRAALDLMPDPALAHERRGAHWTFDADGYVAFITALRAPLQPDMNPIMAPTFSHSIKDPAFDAIRVEEHHRLVIVEGLYPFLSIEPWVEAAKLLDERWFIRVDEEEAANRLTKRHVETGICPDAEEARKRAEGNDLPNVFLVENMLADHHSIGDPLLARELDS</sequence>
<evidence type="ECO:0000313" key="1">
    <source>
        <dbReference type="EMBL" id="KAF7310360.1"/>
    </source>
</evidence>
<keyword evidence="2" id="KW-1185">Reference proteome</keyword>
<proteinExistence type="predicted"/>
<gene>
    <name evidence="1" type="ORF">HMN09_00577800</name>
</gene>
<comment type="caution">
    <text evidence="1">The sequence shown here is derived from an EMBL/GenBank/DDBJ whole genome shotgun (WGS) entry which is preliminary data.</text>
</comment>
<protein>
    <submittedName>
        <fullName evidence="1">PRK domain-containing protein</fullName>
    </submittedName>
</protein>
<dbReference type="AlphaFoldDB" id="A0A8H6T6K2"/>
<evidence type="ECO:0000313" key="2">
    <source>
        <dbReference type="Proteomes" id="UP000613580"/>
    </source>
</evidence>
<dbReference type="Gene3D" id="3.40.50.300">
    <property type="entry name" value="P-loop containing nucleotide triphosphate hydrolases"/>
    <property type="match status" value="2"/>
</dbReference>